<protein>
    <submittedName>
        <fullName evidence="3">Uu.00g115520.m01.CDS01</fullName>
    </submittedName>
</protein>
<feature type="region of interest" description="Disordered" evidence="1">
    <location>
        <begin position="289"/>
        <end position="354"/>
    </location>
</feature>
<keyword evidence="4" id="KW-1185">Reference proteome</keyword>
<dbReference type="Proteomes" id="UP001295740">
    <property type="component" value="Unassembled WGS sequence"/>
</dbReference>
<sequence>MASKTDFQIASLAFGFTLGFGFLTVWEAIKQTRMNKSPLRSPFIYMIWGEIAANLFICIIAWIFLDGILGATVPVLFVILALWVLEIQLLMQMIINRIAVIAESQKLVQKIKWGTCGGISFINCLVFIIFIPAHLTPPPIPVLFHINKYWDPTSKVLICIVDAGLNWYFLSTVKQRLVKECGLVKYAPLVSFNARLMVVSIGMDLLLIGLMWLPNEIVFIQFHPVVYMVKLNIEMSMASLITRLARGQVGDDVQRDPYSYSNKGRQGHSDHTHRSRQARDIALKSFNRATVKAQHRDSGSDRSTHLEDGINGMTKTVDYKVSVQRHGQPSGSEKKNHMFETEDDAPLTSNAGHP</sequence>
<keyword evidence="2" id="KW-0472">Membrane</keyword>
<feature type="compositionally biased region" description="Basic and acidic residues" evidence="1">
    <location>
        <begin position="267"/>
        <end position="276"/>
    </location>
</feature>
<organism evidence="3 4">
    <name type="scientific">Anthostomella pinea</name>
    <dbReference type="NCBI Taxonomy" id="933095"/>
    <lineage>
        <taxon>Eukaryota</taxon>
        <taxon>Fungi</taxon>
        <taxon>Dikarya</taxon>
        <taxon>Ascomycota</taxon>
        <taxon>Pezizomycotina</taxon>
        <taxon>Sordariomycetes</taxon>
        <taxon>Xylariomycetidae</taxon>
        <taxon>Xylariales</taxon>
        <taxon>Xylariaceae</taxon>
        <taxon>Anthostomella</taxon>
    </lineage>
</organism>
<evidence type="ECO:0000256" key="1">
    <source>
        <dbReference type="SAM" id="MobiDB-lite"/>
    </source>
</evidence>
<dbReference type="AlphaFoldDB" id="A0AAI8VFW4"/>
<keyword evidence="2" id="KW-1133">Transmembrane helix</keyword>
<reference evidence="3" key="1">
    <citation type="submission" date="2023-10" db="EMBL/GenBank/DDBJ databases">
        <authorList>
            <person name="Hackl T."/>
        </authorList>
    </citation>
    <scope>NUCLEOTIDE SEQUENCE</scope>
</reference>
<proteinExistence type="predicted"/>
<gene>
    <name evidence="3" type="ORF">KHLLAP_LOCUS4626</name>
</gene>
<name>A0AAI8VFW4_9PEZI</name>
<comment type="caution">
    <text evidence="3">The sequence shown here is derived from an EMBL/GenBank/DDBJ whole genome shotgun (WGS) entry which is preliminary data.</text>
</comment>
<dbReference type="EMBL" id="CAUWAG010000006">
    <property type="protein sequence ID" value="CAJ2504158.1"/>
    <property type="molecule type" value="Genomic_DNA"/>
</dbReference>
<accession>A0AAI8VFW4</accession>
<feature type="compositionally biased region" description="Basic and acidic residues" evidence="1">
    <location>
        <begin position="294"/>
        <end position="308"/>
    </location>
</feature>
<feature type="transmembrane region" description="Helical" evidence="2">
    <location>
        <begin position="41"/>
        <end position="65"/>
    </location>
</feature>
<feature type="transmembrane region" description="Helical" evidence="2">
    <location>
        <begin position="153"/>
        <end position="171"/>
    </location>
</feature>
<evidence type="ECO:0000256" key="2">
    <source>
        <dbReference type="SAM" id="Phobius"/>
    </source>
</evidence>
<feature type="transmembrane region" description="Helical" evidence="2">
    <location>
        <begin position="71"/>
        <end position="90"/>
    </location>
</feature>
<dbReference type="PANTHER" id="PTHR35179">
    <property type="entry name" value="PROTEIN CBG02620"/>
    <property type="match status" value="1"/>
</dbReference>
<feature type="region of interest" description="Disordered" evidence="1">
    <location>
        <begin position="255"/>
        <end position="276"/>
    </location>
</feature>
<feature type="transmembrane region" description="Helical" evidence="2">
    <location>
        <begin position="192"/>
        <end position="213"/>
    </location>
</feature>
<keyword evidence="2" id="KW-0812">Transmembrane</keyword>
<evidence type="ECO:0000313" key="4">
    <source>
        <dbReference type="Proteomes" id="UP001295740"/>
    </source>
</evidence>
<feature type="transmembrane region" description="Helical" evidence="2">
    <location>
        <begin position="111"/>
        <end position="133"/>
    </location>
</feature>
<evidence type="ECO:0000313" key="3">
    <source>
        <dbReference type="EMBL" id="CAJ2504158.1"/>
    </source>
</evidence>
<feature type="transmembrane region" description="Helical" evidence="2">
    <location>
        <begin position="12"/>
        <end position="29"/>
    </location>
</feature>
<dbReference type="PANTHER" id="PTHR35179:SF1">
    <property type="entry name" value="INTEGRAL MEMBRANE PROTEIN"/>
    <property type="match status" value="1"/>
</dbReference>